<feature type="compositionally biased region" description="Low complexity" evidence="1">
    <location>
        <begin position="1056"/>
        <end position="1077"/>
    </location>
</feature>
<evidence type="ECO:0000313" key="3">
    <source>
        <dbReference type="EMBL" id="GLB37897.1"/>
    </source>
</evidence>
<dbReference type="GO" id="GO:0035361">
    <property type="term" value="C:Cul8-RING ubiquitin ligase complex"/>
    <property type="evidence" value="ECO:0007669"/>
    <property type="project" value="TreeGrafter"/>
</dbReference>
<dbReference type="GO" id="GO:0006302">
    <property type="term" value="P:double-strand break repair"/>
    <property type="evidence" value="ECO:0007669"/>
    <property type="project" value="TreeGrafter"/>
</dbReference>
<dbReference type="Gene3D" id="3.40.50.10190">
    <property type="entry name" value="BRCT domain"/>
    <property type="match status" value="5"/>
</dbReference>
<dbReference type="GO" id="GO:1990683">
    <property type="term" value="P:DNA double-strand break attachment to nuclear envelope"/>
    <property type="evidence" value="ECO:0007669"/>
    <property type="project" value="TreeGrafter"/>
</dbReference>
<dbReference type="PANTHER" id="PTHR47667:SF1">
    <property type="entry name" value="REGULATOR OF TY1 TRANSPOSITION PROTEIN 107"/>
    <property type="match status" value="1"/>
</dbReference>
<dbReference type="Pfam" id="PF16589">
    <property type="entry name" value="BRCT_2"/>
    <property type="match status" value="1"/>
</dbReference>
<dbReference type="InterPro" id="IPR053036">
    <property type="entry name" value="CellCycle_DNARepair_Reg"/>
</dbReference>
<feature type="compositionally biased region" description="Basic and acidic residues" evidence="1">
    <location>
        <begin position="865"/>
        <end position="876"/>
    </location>
</feature>
<feature type="domain" description="BRCT" evidence="2">
    <location>
        <begin position="1"/>
        <end position="93"/>
    </location>
</feature>
<dbReference type="CDD" id="cd18436">
    <property type="entry name" value="BRCT_BRC1_like_rpt2"/>
    <property type="match status" value="1"/>
</dbReference>
<feature type="compositionally biased region" description="Low complexity" evidence="1">
    <location>
        <begin position="1085"/>
        <end position="1095"/>
    </location>
</feature>
<dbReference type="Pfam" id="PF16770">
    <property type="entry name" value="RTT107_BRCT_5"/>
    <property type="match status" value="1"/>
</dbReference>
<feature type="domain" description="BRCT" evidence="2">
    <location>
        <begin position="366"/>
        <end position="441"/>
    </location>
</feature>
<dbReference type="PANTHER" id="PTHR47667">
    <property type="entry name" value="REGULATOR OF TY1 TRANSPOSITION PROTEIN 107"/>
    <property type="match status" value="1"/>
</dbReference>
<dbReference type="InterPro" id="IPR001357">
    <property type="entry name" value="BRCT_dom"/>
</dbReference>
<protein>
    <submittedName>
        <fullName evidence="3">Regulator of Ty1 transposition protein 107 BRCT domain containing protein</fullName>
    </submittedName>
</protein>
<dbReference type="OrthoDB" id="342264at2759"/>
<feature type="region of interest" description="Disordered" evidence="1">
    <location>
        <begin position="702"/>
        <end position="724"/>
    </location>
</feature>
<comment type="caution">
    <text evidence="3">The sequence shown here is derived from an EMBL/GenBank/DDBJ whole genome shotgun (WGS) entry which is preliminary data.</text>
</comment>
<evidence type="ECO:0000259" key="2">
    <source>
        <dbReference type="PROSITE" id="PS50172"/>
    </source>
</evidence>
<feature type="region of interest" description="Disordered" evidence="1">
    <location>
        <begin position="764"/>
        <end position="1255"/>
    </location>
</feature>
<evidence type="ECO:0000313" key="4">
    <source>
        <dbReference type="Proteomes" id="UP001063166"/>
    </source>
</evidence>
<feature type="compositionally biased region" description="Acidic residues" evidence="1">
    <location>
        <begin position="841"/>
        <end position="852"/>
    </location>
</feature>
<accession>A0A9P3PKF3</accession>
<dbReference type="PROSITE" id="PS50172">
    <property type="entry name" value="BRCT"/>
    <property type="match status" value="4"/>
</dbReference>
<feature type="compositionally biased region" description="Basic and acidic residues" evidence="1">
    <location>
        <begin position="796"/>
        <end position="809"/>
    </location>
</feature>
<feature type="compositionally biased region" description="Acidic residues" evidence="1">
    <location>
        <begin position="486"/>
        <end position="498"/>
    </location>
</feature>
<name>A0A9P3PKF3_LYOSH</name>
<feature type="compositionally biased region" description="Gly residues" evidence="1">
    <location>
        <begin position="1139"/>
        <end position="1149"/>
    </location>
</feature>
<feature type="compositionally biased region" description="Basic and acidic residues" evidence="1">
    <location>
        <begin position="592"/>
        <end position="605"/>
    </location>
</feature>
<gene>
    <name evidence="3" type="primary">ESC4</name>
    <name evidence="3" type="ORF">LshimejAT787_0409480</name>
</gene>
<proteinExistence type="predicted"/>
<reference evidence="3" key="1">
    <citation type="submission" date="2022-07" db="EMBL/GenBank/DDBJ databases">
        <title>The genome of Lyophyllum shimeji provides insight into the initial evolution of ectomycorrhizal fungal genome.</title>
        <authorList>
            <person name="Kobayashi Y."/>
            <person name="Shibata T."/>
            <person name="Hirakawa H."/>
            <person name="Shigenobu S."/>
            <person name="Nishiyama T."/>
            <person name="Yamada A."/>
            <person name="Hasebe M."/>
            <person name="Kawaguchi M."/>
        </authorList>
    </citation>
    <scope>NUCLEOTIDE SEQUENCE</scope>
    <source>
        <strain evidence="3">AT787</strain>
    </source>
</reference>
<dbReference type="Pfam" id="PF12738">
    <property type="entry name" value="PTCB-BRCT"/>
    <property type="match status" value="2"/>
</dbReference>
<feature type="compositionally biased region" description="Basic and acidic residues" evidence="1">
    <location>
        <begin position="1037"/>
        <end position="1048"/>
    </location>
</feature>
<dbReference type="InterPro" id="IPR036420">
    <property type="entry name" value="BRCT_dom_sf"/>
</dbReference>
<dbReference type="SMART" id="SM00292">
    <property type="entry name" value="BRCT"/>
    <property type="match status" value="4"/>
</dbReference>
<feature type="domain" description="BRCT" evidence="2">
    <location>
        <begin position="1274"/>
        <end position="1341"/>
    </location>
</feature>
<feature type="region of interest" description="Disordered" evidence="1">
    <location>
        <begin position="237"/>
        <end position="260"/>
    </location>
</feature>
<evidence type="ECO:0000256" key="1">
    <source>
        <dbReference type="SAM" id="MobiDB-lite"/>
    </source>
</evidence>
<feature type="domain" description="BRCT" evidence="2">
    <location>
        <begin position="94"/>
        <end position="174"/>
    </location>
</feature>
<feature type="region of interest" description="Disordered" evidence="1">
    <location>
        <begin position="564"/>
        <end position="647"/>
    </location>
</feature>
<feature type="compositionally biased region" description="Low complexity" evidence="1">
    <location>
        <begin position="247"/>
        <end position="260"/>
    </location>
</feature>
<feature type="region of interest" description="Disordered" evidence="1">
    <location>
        <begin position="486"/>
        <end position="521"/>
    </location>
</feature>
<feature type="compositionally biased region" description="Low complexity" evidence="1">
    <location>
        <begin position="1004"/>
        <end position="1013"/>
    </location>
</feature>
<organism evidence="3 4">
    <name type="scientific">Lyophyllum shimeji</name>
    <name type="common">Hon-shimeji</name>
    <name type="synonym">Tricholoma shimeji</name>
    <dbReference type="NCBI Taxonomy" id="47721"/>
    <lineage>
        <taxon>Eukaryota</taxon>
        <taxon>Fungi</taxon>
        <taxon>Dikarya</taxon>
        <taxon>Basidiomycota</taxon>
        <taxon>Agaricomycotina</taxon>
        <taxon>Agaricomycetes</taxon>
        <taxon>Agaricomycetidae</taxon>
        <taxon>Agaricales</taxon>
        <taxon>Tricholomatineae</taxon>
        <taxon>Lyophyllaceae</taxon>
        <taxon>Lyophyllum</taxon>
    </lineage>
</organism>
<dbReference type="SUPFAM" id="SSF52113">
    <property type="entry name" value="BRCT domain"/>
    <property type="match status" value="4"/>
</dbReference>
<dbReference type="EMBL" id="BRPK01000004">
    <property type="protein sequence ID" value="GLB37897.1"/>
    <property type="molecule type" value="Genomic_DNA"/>
</dbReference>
<dbReference type="GO" id="GO:0005634">
    <property type="term" value="C:nucleus"/>
    <property type="evidence" value="ECO:0007669"/>
    <property type="project" value="TreeGrafter"/>
</dbReference>
<feature type="compositionally biased region" description="Acidic residues" evidence="1">
    <location>
        <begin position="711"/>
        <end position="720"/>
    </location>
</feature>
<dbReference type="Proteomes" id="UP001063166">
    <property type="component" value="Unassembled WGS sequence"/>
</dbReference>
<dbReference type="CDD" id="cd17743">
    <property type="entry name" value="BRCT_BRC1_like_rpt5"/>
    <property type="match status" value="1"/>
</dbReference>
<dbReference type="CDD" id="cd18432">
    <property type="entry name" value="BRCT_PAXIP1_rpt6_like"/>
    <property type="match status" value="1"/>
</dbReference>
<sequence length="1465" mass="159215">MHLFDGVYYCLSPSLSEKRVNELSHVLDSNGAVRVDSIDDSTLTHFITSTNRFERWQEVVAREEAGTLAVVTDKWVDRSMLLGKLQPPSCYSADPAMIFSGVVGCAAELPATDLEVLSAGITALGGQWRTGLTKDVTHLFCISQTSPKYATALHFQEHTQVKVLLPHWFDDAVRLGMGNLDTTPYEWPNPPLLNLPGGGDDDKDTAKEREDALKKAALRKLDSEKKSLYRTAELLMPGAPLPTGHESTSQSSGAASPSKAKNVWQGRRVLLGHSLELVGRRRDAVEAEIQRSGGEVVPCGEHRDEEAAAVDLCDVFVTRYRSGKAYVQAVRQSKTIGTLPWLFHVQSTGVLSPPMDQLLWYPIPRRPIDGFSAHEITVTNYTGESREYIKKLIAAMGATFTPSMSGKNTVLIAAYISGTKTTKAASWSIPIVNHTWLEDCFVKWRNLTVALEKYIVFPPGVDFSTMLGSRGVGRAVEDIGEEELEMLEQEGEEEEEEARGESEKKRSGALSATQNSARDAREVEEAIGAGLFAYGDAQMAVEVEQPEVHANVGEEPHGGMEMAVDEERNDAMEEQPPTVSKSTPPPSSMKSMAERLKEEKGESAAKTRVKRRPKGKPQPTPLEERSPMPEVRVMKRKSGQIEVTPVKKRARVVENGAASSSSDEVEVVEPVKKGKRVLVRRAGEGTDVSMLDAVLITPLKHGNKAAKGGSDGEEEAEEEEPVKKVTKQLKKTALKKLPSKGVFSDDDCDEAEIEEVVVVDKSKLSAKMKITTHGEAGEDEEISVKEGKRKLLGGKPRSDEAKDDAEVIKGKRRKAAQTSPPTTKTRTKGISRRQPGSDGESGPEVEADEDVAIDASASKTKGKAKATELENVERPKPRPVGNGKRVVAPLGSVNGKGKRAVDTSESEEEEEHVRPPPKPQPPSSKSKKASTPPASDAEEDEDDAIPPPAPGAKKSTAQPARVRKGGKFKLAVSEEEEDEKDVSPPPRPTKKSSNTRRESTTVEPTPSAASPSKTPKRVVSVLLPHLTLSTKQSPPKATEHTRLTRMESIHAAAGERASTSRTTAAPSRSTSKSKSMPKPAPPVPAASSSPAPVTAGDEDTLLVINGRAKRSAATKATQKLHDEIMPDVMNYQQEMRNAGKGGRSLGGSVSGASAPAGGSGTGKRRQSVKGGEEQEEDEEEVRDMKRRRLSAPNTNKKQKAPEEESADEEPAKPVKSKGKGKKPADVDEDEVEVVSPVKKAERKAKKDTKGDDLNSRVSAEKTVRLMTTQVTLSEDVIKALTKLGVKLTTRSAECTHLLAPHLVRTEKFLCALANSSFILTEKWATDSAAARKLLDEGDYLLHDKANERRLDVVLADALARAKKLQGTLFAKTVFYVTPKVSIDIKLLKNVVTACGGQVSTQQPTLRILNANPGRYIISCPEDVSIWRPIAHTHPVYTHELILTSALKQEVDWENESYRVPGSRQS</sequence>
<keyword evidence="4" id="KW-1185">Reference proteome</keyword>